<dbReference type="SUPFAM" id="SSF52540">
    <property type="entry name" value="P-loop containing nucleoside triphosphate hydrolases"/>
    <property type="match status" value="1"/>
</dbReference>
<dbReference type="InterPro" id="IPR027417">
    <property type="entry name" value="P-loop_NTPase"/>
</dbReference>
<dbReference type="EMBL" id="VULP01000052">
    <property type="protein sequence ID" value="MSU83458.1"/>
    <property type="molecule type" value="Genomic_DNA"/>
</dbReference>
<proteinExistence type="predicted"/>
<reference evidence="1 2" key="1">
    <citation type="submission" date="2019-08" db="EMBL/GenBank/DDBJ databases">
        <title>In-depth cultivation of the pig gut microbiome towards novel bacterial diversity and tailored functional studies.</title>
        <authorList>
            <person name="Wylensek D."/>
            <person name="Hitch T.C.A."/>
            <person name="Clavel T."/>
        </authorList>
    </citation>
    <scope>NUCLEOTIDE SEQUENCE [LARGE SCALE GENOMIC DNA]</scope>
    <source>
        <strain evidence="1 2">BSM-383-APC-4H</strain>
    </source>
</reference>
<organism evidence="1 2">
    <name type="scientific">Anaerobutyricum soehngenii</name>
    <dbReference type="NCBI Taxonomy" id="105843"/>
    <lineage>
        <taxon>Bacteria</taxon>
        <taxon>Bacillati</taxon>
        <taxon>Bacillota</taxon>
        <taxon>Clostridia</taxon>
        <taxon>Lachnospirales</taxon>
        <taxon>Lachnospiraceae</taxon>
        <taxon>Anaerobutyricum</taxon>
    </lineage>
</organism>
<accession>A0A6N7YK95</accession>
<evidence type="ECO:0008006" key="3">
    <source>
        <dbReference type="Google" id="ProtNLM"/>
    </source>
</evidence>
<comment type="caution">
    <text evidence="1">The sequence shown here is derived from an EMBL/GenBank/DDBJ whole genome shotgun (WGS) entry which is preliminary data.</text>
</comment>
<evidence type="ECO:0000313" key="1">
    <source>
        <dbReference type="EMBL" id="MSU83458.1"/>
    </source>
</evidence>
<dbReference type="Gene3D" id="3.40.50.300">
    <property type="entry name" value="P-loop containing nucleotide triphosphate hydrolases"/>
    <property type="match status" value="1"/>
</dbReference>
<gene>
    <name evidence="1" type="ORF">FYJ25_14270</name>
</gene>
<name>A0A6N7YK95_9FIRM</name>
<dbReference type="RefSeq" id="WP_154581579.1">
    <property type="nucleotide sequence ID" value="NZ_VULP01000052.1"/>
</dbReference>
<dbReference type="Proteomes" id="UP000433359">
    <property type="component" value="Unassembled WGS sequence"/>
</dbReference>
<dbReference type="AlphaFoldDB" id="A0A6N7YK95"/>
<evidence type="ECO:0000313" key="2">
    <source>
        <dbReference type="Proteomes" id="UP000433359"/>
    </source>
</evidence>
<protein>
    <recommendedName>
        <fullName evidence="3">Helicase ATP-binding domain-containing protein</fullName>
    </recommendedName>
</protein>
<sequence>MNIKISLDKTAFQCKPTSSQTAFMKKRLPEEEDYYDIKTIAECIGNHGHSFLPATFNGMASKQENFEQCQLFGLDFDNEPDYEKIKQKLKKYHLPIVFSYHTFSSTPEHPKYRIILCHIVPITERWLADMILKMLKKMFPEADKLCFETARLFYGGKGLIDFNNVVEETGENTFNVYNLVQSFEKFLHEDDRKNFARNIKTFARRYGIGLSDNHFNIFFKGNPAYIITREGVTSPSYYKNDDLIGKNIKYELYIPNMSSKIIFYEFSEEQKEKEGLKIYVDKNEKPKKIEKVAENKICSLCRLWREFTNGTGERLNHDDKFLLATNIRFITGYQKRFFDALKKHYPDSNLYDWRKHFHFMEENNYKPQRCEVCKYSNTCNHGYTLLETLRKKKFIFRTKNYDFVSIDESVKQVSHALKTALKNTKNRIHLIPGQTGIGKTTLYINLIKSSRFKKPLLIAVPTSNLKNELKEKIGKDKVLDIPALNDLMLEPATKQTLKKYYEEGNFDEAREAIAEICMELEASIDDEFFLSGATERPSDAFNKYLHPEDYLEKTSKCVIMTHARFLSLPTKLLKKFEIIIDEDILYNSMLTRVGSVKISTLENVLKESRLSYEARLEIENLLDLQEGKCYKKETYGRIELDIETIEKCKANDNLTEFLKAGCYMRQKDCIKYLPPIKFPKCKLIILSATLDNVIYELFFPTREFILHEVKQAAYMGNVIQYPAYSMSRNTIKNIIKSNDLSYSTPTMLFKKILSYTYHVTYGITFKKYEKDLQLKNTLHFGNLAGTDCYSGKNGVIIGTPHFPTYLYELIACTIDISESSTNSYKNRRVNYKGDRFRMMSYKNEILQRIQFYLISSELEQAVGRSRLLRTNSTVFVFSNFPCEQADFCEFDYLKNADVQKQDTDQRL</sequence>